<dbReference type="PANTHER" id="PTHR15835">
    <property type="entry name" value="NUCLEAR-INTERACTING PARTNER OF ALK"/>
    <property type="match status" value="1"/>
</dbReference>
<dbReference type="AlphaFoldDB" id="A0A1Q3B462"/>
<protein>
    <submittedName>
        <fullName evidence="5">Zf-C3HC domain-containing protein</fullName>
    </submittedName>
</protein>
<dbReference type="Proteomes" id="UP000187406">
    <property type="component" value="Unassembled WGS sequence"/>
</dbReference>
<feature type="region of interest" description="Disordered" evidence="3">
    <location>
        <begin position="1"/>
        <end position="33"/>
    </location>
</feature>
<dbReference type="EMBL" id="BDDD01000280">
    <property type="protein sequence ID" value="GAV62826.1"/>
    <property type="molecule type" value="Genomic_DNA"/>
</dbReference>
<dbReference type="GO" id="GO:0008270">
    <property type="term" value="F:zinc ion binding"/>
    <property type="evidence" value="ECO:0007669"/>
    <property type="project" value="InterPro"/>
</dbReference>
<sequence length="604" mass="65955">MGEDSEKRFHSIMDKLFHAPNPNPSSSSGVQAWIGKKHPEGKSALAPVDPKGKGNSRMEHCSAPLCRPWDRGDLMRRVATFKSMTWFAKPKVVSAVNCARRGWVNVDMDIISCESCGARLQLSTPSSWTQQQVEKAALVFSLKLDNSHKLLCPWIDNACDETLAQFPPTTPEVLVDRFRERSSSLLQLLALPVVSPSAFEYMRSLQLEEFLIQKYGNGLADICQIAFTGNEVESDSANLYYQAHKLISLCGWEPRSLPYVVDCTDRANQFVKGTNLLNLSYVDADGNSEAHDGPQSDPNSVVLDCRLCGASVGLWAFSTVPRPVELFRLVGYTELNGEKNSETHTVGNGNSVESRGFVLDGVSNGVPAQKESSSNLILTIAGGPPPTKQNFKATISLPVIGRNLRVKFYSKCHDQDHLISTSNDQSSSSIHGIRAEGDILSKENNDHLSLEGMIESAENVVQDLVVIDGSDNVENVGSVNSAVGDFLISQSKDSYVTMMDDNVLTGNGGSRENDATLMKFDPIKQHRHFCPWIVSTGGKLPGWQQTLSALQQQHSHPSPTNSPPSGSIIKVDDPISSIRKLFTSPPAKRMKAGDYQAKLPGAAN</sequence>
<evidence type="ECO:0000256" key="2">
    <source>
        <dbReference type="ARBA" id="ARBA00023242"/>
    </source>
</evidence>
<feature type="compositionally biased region" description="Basic and acidic residues" evidence="3">
    <location>
        <begin position="1"/>
        <end position="17"/>
    </location>
</feature>
<dbReference type="STRING" id="3775.A0A1Q3B462"/>
<organism evidence="5 6">
    <name type="scientific">Cephalotus follicularis</name>
    <name type="common">Albany pitcher plant</name>
    <dbReference type="NCBI Taxonomy" id="3775"/>
    <lineage>
        <taxon>Eukaryota</taxon>
        <taxon>Viridiplantae</taxon>
        <taxon>Streptophyta</taxon>
        <taxon>Embryophyta</taxon>
        <taxon>Tracheophyta</taxon>
        <taxon>Spermatophyta</taxon>
        <taxon>Magnoliopsida</taxon>
        <taxon>eudicotyledons</taxon>
        <taxon>Gunneridae</taxon>
        <taxon>Pentapetalae</taxon>
        <taxon>rosids</taxon>
        <taxon>fabids</taxon>
        <taxon>Oxalidales</taxon>
        <taxon>Cephalotaceae</taxon>
        <taxon>Cephalotus</taxon>
    </lineage>
</organism>
<evidence type="ECO:0000256" key="1">
    <source>
        <dbReference type="ARBA" id="ARBA00004123"/>
    </source>
</evidence>
<dbReference type="GO" id="GO:0005634">
    <property type="term" value="C:nucleus"/>
    <property type="evidence" value="ECO:0007669"/>
    <property type="project" value="UniProtKB-SubCell"/>
</dbReference>
<accession>A0A1Q3B462</accession>
<keyword evidence="2" id="KW-0539">Nucleus</keyword>
<evidence type="ECO:0000313" key="6">
    <source>
        <dbReference type="Proteomes" id="UP000187406"/>
    </source>
</evidence>
<dbReference type="OrthoDB" id="614844at2759"/>
<feature type="domain" description="C3HC-type" evidence="4">
    <location>
        <begin position="68"/>
        <end position="193"/>
    </location>
</feature>
<evidence type="ECO:0000256" key="3">
    <source>
        <dbReference type="SAM" id="MobiDB-lite"/>
    </source>
</evidence>
<dbReference type="FunCoup" id="A0A1Q3B462">
    <property type="interactions" value="2275"/>
</dbReference>
<comment type="caution">
    <text evidence="5">The sequence shown here is derived from an EMBL/GenBank/DDBJ whole genome shotgun (WGS) entry which is preliminary data.</text>
</comment>
<evidence type="ECO:0000259" key="4">
    <source>
        <dbReference type="Pfam" id="PF07967"/>
    </source>
</evidence>
<comment type="subcellular location">
    <subcellularLocation>
        <location evidence="1">Nucleus</location>
    </subcellularLocation>
</comment>
<dbReference type="Pfam" id="PF07967">
    <property type="entry name" value="zf-C3HC"/>
    <property type="match status" value="1"/>
</dbReference>
<reference evidence="6" key="1">
    <citation type="submission" date="2016-04" db="EMBL/GenBank/DDBJ databases">
        <title>Cephalotus genome sequencing.</title>
        <authorList>
            <person name="Fukushima K."/>
            <person name="Hasebe M."/>
            <person name="Fang X."/>
        </authorList>
    </citation>
    <scope>NUCLEOTIDE SEQUENCE [LARGE SCALE GENOMIC DNA]</scope>
    <source>
        <strain evidence="6">cv. St1</strain>
    </source>
</reference>
<name>A0A1Q3B462_CEPFO</name>
<dbReference type="PANTHER" id="PTHR15835:SF6">
    <property type="entry name" value="ZINC FINGER C3HC-TYPE PROTEIN 1"/>
    <property type="match status" value="1"/>
</dbReference>
<keyword evidence="6" id="KW-1185">Reference proteome</keyword>
<gene>
    <name evidence="5" type="ORF">CFOL_v3_06349</name>
</gene>
<feature type="compositionally biased region" description="Low complexity" evidence="3">
    <location>
        <begin position="555"/>
        <end position="567"/>
    </location>
</feature>
<proteinExistence type="predicted"/>
<dbReference type="InterPro" id="IPR012935">
    <property type="entry name" value="NuBaID_N"/>
</dbReference>
<dbReference type="InParanoid" id="A0A1Q3B462"/>
<feature type="region of interest" description="Disordered" evidence="3">
    <location>
        <begin position="549"/>
        <end position="570"/>
    </location>
</feature>
<evidence type="ECO:0000313" key="5">
    <source>
        <dbReference type="EMBL" id="GAV62826.1"/>
    </source>
</evidence>